<comment type="subcellular location">
    <subcellularLocation>
        <location evidence="2">Membrane</location>
    </subcellularLocation>
</comment>
<sequence>MAFAAGRDIELQAALAGPLTIDGDRDALAEALRNLIGNAVHFTAPATVVEIAVEKADTVVIEVRDRGPGLPDKSVGDLFAPFVSSRASGSGHAGLGLAIVAAAARRHGGRAEAVPRPGGGAVFRLVLPLP</sequence>
<evidence type="ECO:0000313" key="11">
    <source>
        <dbReference type="EMBL" id="RJF94550.1"/>
    </source>
</evidence>
<evidence type="ECO:0000313" key="12">
    <source>
        <dbReference type="Proteomes" id="UP000284605"/>
    </source>
</evidence>
<dbReference type="EC" id="2.7.13.3" evidence="3"/>
<evidence type="ECO:0000256" key="8">
    <source>
        <dbReference type="ARBA" id="ARBA00022989"/>
    </source>
</evidence>
<evidence type="ECO:0000256" key="6">
    <source>
        <dbReference type="ARBA" id="ARBA00022692"/>
    </source>
</evidence>
<dbReference type="InterPro" id="IPR050428">
    <property type="entry name" value="TCS_sensor_his_kinase"/>
</dbReference>
<dbReference type="OrthoDB" id="9804645at2"/>
<dbReference type="PROSITE" id="PS50109">
    <property type="entry name" value="HIS_KIN"/>
    <property type="match status" value="1"/>
</dbReference>
<dbReference type="PRINTS" id="PR00344">
    <property type="entry name" value="BCTRLSENSOR"/>
</dbReference>
<keyword evidence="6" id="KW-0812">Transmembrane</keyword>
<dbReference type="InterPro" id="IPR036890">
    <property type="entry name" value="HATPase_C_sf"/>
</dbReference>
<keyword evidence="9" id="KW-0472">Membrane</keyword>
<keyword evidence="11" id="KW-0547">Nucleotide-binding</keyword>
<dbReference type="CDD" id="cd00075">
    <property type="entry name" value="HATPase"/>
    <property type="match status" value="1"/>
</dbReference>
<evidence type="ECO:0000256" key="3">
    <source>
        <dbReference type="ARBA" id="ARBA00012438"/>
    </source>
</evidence>
<dbReference type="InterPro" id="IPR005467">
    <property type="entry name" value="His_kinase_dom"/>
</dbReference>
<keyword evidence="11" id="KW-0067">ATP-binding</keyword>
<evidence type="ECO:0000256" key="5">
    <source>
        <dbReference type="ARBA" id="ARBA00022679"/>
    </source>
</evidence>
<dbReference type="GO" id="GO:0005886">
    <property type="term" value="C:plasma membrane"/>
    <property type="evidence" value="ECO:0007669"/>
    <property type="project" value="TreeGrafter"/>
</dbReference>
<gene>
    <name evidence="11" type="ORF">D3874_01555</name>
</gene>
<evidence type="ECO:0000256" key="2">
    <source>
        <dbReference type="ARBA" id="ARBA00004370"/>
    </source>
</evidence>
<dbReference type="PANTHER" id="PTHR45436:SF5">
    <property type="entry name" value="SENSOR HISTIDINE KINASE TRCS"/>
    <property type="match status" value="1"/>
</dbReference>
<protein>
    <recommendedName>
        <fullName evidence="3">histidine kinase</fullName>
        <ecNumber evidence="3">2.7.13.3</ecNumber>
    </recommendedName>
</protein>
<proteinExistence type="predicted"/>
<keyword evidence="4" id="KW-0597">Phosphoprotein</keyword>
<dbReference type="GO" id="GO:0000160">
    <property type="term" value="P:phosphorelay signal transduction system"/>
    <property type="evidence" value="ECO:0007669"/>
    <property type="project" value="TreeGrafter"/>
</dbReference>
<dbReference type="InterPro" id="IPR004358">
    <property type="entry name" value="Sig_transdc_His_kin-like_C"/>
</dbReference>
<dbReference type="SMART" id="SM00387">
    <property type="entry name" value="HATPase_c"/>
    <property type="match status" value="1"/>
</dbReference>
<dbReference type="Pfam" id="PF02518">
    <property type="entry name" value="HATPase_c"/>
    <property type="match status" value="1"/>
</dbReference>
<keyword evidence="7" id="KW-0418">Kinase</keyword>
<keyword evidence="12" id="KW-1185">Reference proteome</keyword>
<accession>A0A418WTH2</accession>
<feature type="domain" description="Histidine kinase" evidence="10">
    <location>
        <begin position="1"/>
        <end position="130"/>
    </location>
</feature>
<dbReference type="InterPro" id="IPR003594">
    <property type="entry name" value="HATPase_dom"/>
</dbReference>
<evidence type="ECO:0000256" key="9">
    <source>
        <dbReference type="ARBA" id="ARBA00023136"/>
    </source>
</evidence>
<dbReference type="PANTHER" id="PTHR45436">
    <property type="entry name" value="SENSOR HISTIDINE KINASE YKOH"/>
    <property type="match status" value="1"/>
</dbReference>
<dbReference type="AlphaFoldDB" id="A0A418WTH2"/>
<evidence type="ECO:0000256" key="7">
    <source>
        <dbReference type="ARBA" id="ARBA00022777"/>
    </source>
</evidence>
<name>A0A418WTH2_9PROT</name>
<dbReference type="GO" id="GO:0005524">
    <property type="term" value="F:ATP binding"/>
    <property type="evidence" value="ECO:0007669"/>
    <property type="project" value="UniProtKB-KW"/>
</dbReference>
<organism evidence="11 12">
    <name type="scientific">Oleomonas cavernae</name>
    <dbReference type="NCBI Taxonomy" id="2320859"/>
    <lineage>
        <taxon>Bacteria</taxon>
        <taxon>Pseudomonadati</taxon>
        <taxon>Pseudomonadota</taxon>
        <taxon>Alphaproteobacteria</taxon>
        <taxon>Acetobacterales</taxon>
        <taxon>Acetobacteraceae</taxon>
        <taxon>Oleomonas</taxon>
    </lineage>
</organism>
<dbReference type="RefSeq" id="WP_119775724.1">
    <property type="nucleotide sequence ID" value="NZ_QYUK01000008.1"/>
</dbReference>
<keyword evidence="5" id="KW-0808">Transferase</keyword>
<evidence type="ECO:0000256" key="4">
    <source>
        <dbReference type="ARBA" id="ARBA00022553"/>
    </source>
</evidence>
<comment type="caution">
    <text evidence="11">The sequence shown here is derived from an EMBL/GenBank/DDBJ whole genome shotgun (WGS) entry which is preliminary data.</text>
</comment>
<keyword evidence="8" id="KW-1133">Transmembrane helix</keyword>
<reference evidence="11 12" key="1">
    <citation type="submission" date="2018-09" db="EMBL/GenBank/DDBJ databases">
        <authorList>
            <person name="Zhu H."/>
        </authorList>
    </citation>
    <scope>NUCLEOTIDE SEQUENCE [LARGE SCALE GENOMIC DNA]</scope>
    <source>
        <strain evidence="11 12">K1W22B-8</strain>
    </source>
</reference>
<dbReference type="EMBL" id="QYUK01000008">
    <property type="protein sequence ID" value="RJF94550.1"/>
    <property type="molecule type" value="Genomic_DNA"/>
</dbReference>
<dbReference type="Gene3D" id="3.30.565.10">
    <property type="entry name" value="Histidine kinase-like ATPase, C-terminal domain"/>
    <property type="match status" value="1"/>
</dbReference>
<evidence type="ECO:0000256" key="1">
    <source>
        <dbReference type="ARBA" id="ARBA00000085"/>
    </source>
</evidence>
<dbReference type="Proteomes" id="UP000284605">
    <property type="component" value="Unassembled WGS sequence"/>
</dbReference>
<comment type="catalytic activity">
    <reaction evidence="1">
        <text>ATP + protein L-histidine = ADP + protein N-phospho-L-histidine.</text>
        <dbReference type="EC" id="2.7.13.3"/>
    </reaction>
</comment>
<evidence type="ECO:0000259" key="10">
    <source>
        <dbReference type="PROSITE" id="PS50109"/>
    </source>
</evidence>
<dbReference type="SUPFAM" id="SSF55874">
    <property type="entry name" value="ATPase domain of HSP90 chaperone/DNA topoisomerase II/histidine kinase"/>
    <property type="match status" value="1"/>
</dbReference>
<dbReference type="GO" id="GO:0004673">
    <property type="term" value="F:protein histidine kinase activity"/>
    <property type="evidence" value="ECO:0007669"/>
    <property type="project" value="UniProtKB-EC"/>
</dbReference>